<evidence type="ECO:0000313" key="2">
    <source>
        <dbReference type="Proteomes" id="UP000078397"/>
    </source>
</evidence>
<evidence type="ECO:0000313" key="1">
    <source>
        <dbReference type="EMBL" id="OAQ73176.1"/>
    </source>
</evidence>
<name>A0A179G5S1_METCM</name>
<proteinExistence type="predicted"/>
<dbReference type="OrthoDB" id="3016366at2759"/>
<dbReference type="AlphaFoldDB" id="A0A179G5S1"/>
<reference evidence="1 2" key="1">
    <citation type="journal article" date="2016" name="PLoS Pathog.">
        <title>Biosynthesis of antibiotic leucinostatins in bio-control fungus Purpureocillium lilacinum and their inhibition on phytophthora revealed by genome mining.</title>
        <authorList>
            <person name="Wang G."/>
            <person name="Liu Z."/>
            <person name="Lin R."/>
            <person name="Li E."/>
            <person name="Mao Z."/>
            <person name="Ling J."/>
            <person name="Yang Y."/>
            <person name="Yin W.B."/>
            <person name="Xie B."/>
        </authorList>
    </citation>
    <scope>NUCLEOTIDE SEQUENCE [LARGE SCALE GENOMIC DNA]</scope>
    <source>
        <strain evidence="1">170</strain>
    </source>
</reference>
<accession>A0A179G5S1</accession>
<gene>
    <name evidence="1" type="ORF">VFPPC_12939</name>
</gene>
<dbReference type="Proteomes" id="UP000078397">
    <property type="component" value="Unassembled WGS sequence"/>
</dbReference>
<sequence length="186" mass="20502">MTAPNTLYITLNTGASWLPEINPPLAIFTTSPTLGVNLLISPGKSARFATRPIRNPTKLSTMVACLKIASAPSMQTMCNITSHIPLPNPHYLPHGAAQGGSRIWVKEALDQLHRKKEINLPVDVDNIEWYCKATAEQNIKAPGSPQILNDLTWLGKSPDSYESEHQAHYGSSHMVTETLRQCYELS</sequence>
<dbReference type="GeneID" id="28854710"/>
<dbReference type="KEGG" id="pchm:VFPPC_12939"/>
<organism evidence="1 2">
    <name type="scientific">Pochonia chlamydosporia 170</name>
    <dbReference type="NCBI Taxonomy" id="1380566"/>
    <lineage>
        <taxon>Eukaryota</taxon>
        <taxon>Fungi</taxon>
        <taxon>Dikarya</taxon>
        <taxon>Ascomycota</taxon>
        <taxon>Pezizomycotina</taxon>
        <taxon>Sordariomycetes</taxon>
        <taxon>Hypocreomycetidae</taxon>
        <taxon>Hypocreales</taxon>
        <taxon>Clavicipitaceae</taxon>
        <taxon>Pochonia</taxon>
    </lineage>
</organism>
<keyword evidence="2" id="KW-1185">Reference proteome</keyword>
<protein>
    <submittedName>
        <fullName evidence="1">Uncharacterized protein</fullName>
    </submittedName>
</protein>
<dbReference type="EMBL" id="LSBJ02000001">
    <property type="protein sequence ID" value="OAQ73176.1"/>
    <property type="molecule type" value="Genomic_DNA"/>
</dbReference>
<dbReference type="RefSeq" id="XP_018149259.1">
    <property type="nucleotide sequence ID" value="XM_018290716.1"/>
</dbReference>
<comment type="caution">
    <text evidence="1">The sequence shown here is derived from an EMBL/GenBank/DDBJ whole genome shotgun (WGS) entry which is preliminary data.</text>
</comment>